<protein>
    <submittedName>
        <fullName evidence="3">DUF427 domain-containing protein</fullName>
    </submittedName>
</protein>
<organism evidence="3 4">
    <name type="scientific">Angustibacter luteus</name>
    <dbReference type="NCBI Taxonomy" id="658456"/>
    <lineage>
        <taxon>Bacteria</taxon>
        <taxon>Bacillati</taxon>
        <taxon>Actinomycetota</taxon>
        <taxon>Actinomycetes</taxon>
        <taxon>Kineosporiales</taxon>
        <taxon>Kineosporiaceae</taxon>
    </lineage>
</organism>
<name>A0ABW1JK73_9ACTN</name>
<evidence type="ECO:0000259" key="2">
    <source>
        <dbReference type="Pfam" id="PF04248"/>
    </source>
</evidence>
<comment type="caution">
    <text evidence="3">The sequence shown here is derived from an EMBL/GenBank/DDBJ whole genome shotgun (WGS) entry which is preliminary data.</text>
</comment>
<dbReference type="InterPro" id="IPR038694">
    <property type="entry name" value="DUF427_sf"/>
</dbReference>
<keyword evidence="4" id="KW-1185">Reference proteome</keyword>
<proteinExistence type="predicted"/>
<gene>
    <name evidence="3" type="ORF">ACFQDO_18425</name>
</gene>
<accession>A0ABW1JK73</accession>
<dbReference type="Proteomes" id="UP001596189">
    <property type="component" value="Unassembled WGS sequence"/>
</dbReference>
<dbReference type="Gene3D" id="2.170.150.40">
    <property type="entry name" value="Domain of unknown function (DUF427)"/>
    <property type="match status" value="1"/>
</dbReference>
<dbReference type="PANTHER" id="PTHR43058">
    <property type="entry name" value="SLR0655 PROTEIN"/>
    <property type="match status" value="1"/>
</dbReference>
<dbReference type="PANTHER" id="PTHR43058:SF1">
    <property type="entry name" value="DUF427 DOMAIN-CONTAINING PROTEIN"/>
    <property type="match status" value="1"/>
</dbReference>
<evidence type="ECO:0000313" key="4">
    <source>
        <dbReference type="Proteomes" id="UP001596189"/>
    </source>
</evidence>
<dbReference type="RefSeq" id="WP_345717641.1">
    <property type="nucleotide sequence ID" value="NZ_BAABFP010000007.1"/>
</dbReference>
<sequence length="180" mass="19331">MATTRRTPRGVVPVEPQPGQESVWDYPRPPRTEPSSEHVVVRLGGAVVIDTRRSLRLLETSHPPTYYLPLDDVAPGALRAAAGSSFCEWKGIASYLDVVGGSDGGPDGQPVVAERAAWTYPHPTPPFEHLAGYLALYPARMDECTVDDEPVRAQEGGFYGGWVTGRVVGPFKGGAGSSSW</sequence>
<dbReference type="Pfam" id="PF04248">
    <property type="entry name" value="NTP_transf_9"/>
    <property type="match status" value="1"/>
</dbReference>
<feature type="domain" description="DUF427" evidence="2">
    <location>
        <begin position="39"/>
        <end position="138"/>
    </location>
</feature>
<evidence type="ECO:0000256" key="1">
    <source>
        <dbReference type="SAM" id="MobiDB-lite"/>
    </source>
</evidence>
<dbReference type="InterPro" id="IPR007361">
    <property type="entry name" value="DUF427"/>
</dbReference>
<dbReference type="EMBL" id="JBHSRD010000008">
    <property type="protein sequence ID" value="MFC6009114.1"/>
    <property type="molecule type" value="Genomic_DNA"/>
</dbReference>
<reference evidence="4" key="1">
    <citation type="journal article" date="2019" name="Int. J. Syst. Evol. Microbiol.">
        <title>The Global Catalogue of Microorganisms (GCM) 10K type strain sequencing project: providing services to taxonomists for standard genome sequencing and annotation.</title>
        <authorList>
            <consortium name="The Broad Institute Genomics Platform"/>
            <consortium name="The Broad Institute Genome Sequencing Center for Infectious Disease"/>
            <person name="Wu L."/>
            <person name="Ma J."/>
        </authorList>
    </citation>
    <scope>NUCLEOTIDE SEQUENCE [LARGE SCALE GENOMIC DNA]</scope>
    <source>
        <strain evidence="4">KACC 14249</strain>
    </source>
</reference>
<feature type="region of interest" description="Disordered" evidence="1">
    <location>
        <begin position="1"/>
        <end position="35"/>
    </location>
</feature>
<evidence type="ECO:0000313" key="3">
    <source>
        <dbReference type="EMBL" id="MFC6009114.1"/>
    </source>
</evidence>